<name>A0A7G9KZQ9_9SPHN</name>
<keyword evidence="2" id="KW-0547">Nucleotide-binding</keyword>
<evidence type="ECO:0000256" key="2">
    <source>
        <dbReference type="PIRSR" id="PIRSR011396-2"/>
    </source>
</evidence>
<dbReference type="InterPro" id="IPR050816">
    <property type="entry name" value="Flavin-dep_Halogenase_NPB"/>
</dbReference>
<dbReference type="PIRSF" id="PIRSF011396">
    <property type="entry name" value="Trp_halogenase"/>
    <property type="match status" value="1"/>
</dbReference>
<evidence type="ECO:0000313" key="4">
    <source>
        <dbReference type="Proteomes" id="UP000515861"/>
    </source>
</evidence>
<dbReference type="Pfam" id="PF04820">
    <property type="entry name" value="Trp_halogenase"/>
    <property type="match status" value="1"/>
</dbReference>
<feature type="binding site" evidence="2">
    <location>
        <position position="344"/>
    </location>
    <ligand>
        <name>L-tryptophan</name>
        <dbReference type="ChEBI" id="CHEBI:57912"/>
    </ligand>
</feature>
<keyword evidence="4" id="KW-1185">Reference proteome</keyword>
<feature type="binding site" evidence="2">
    <location>
        <position position="335"/>
    </location>
    <ligand>
        <name>FAD</name>
        <dbReference type="ChEBI" id="CHEBI:57692"/>
    </ligand>
</feature>
<keyword evidence="2" id="KW-0274">FAD</keyword>
<keyword evidence="2" id="KW-0285">Flavoprotein</keyword>
<dbReference type="AlphaFoldDB" id="A0A7G9KZQ9"/>
<reference evidence="3 4" key="1">
    <citation type="submission" date="2020-08" db="EMBL/GenBank/DDBJ databases">
        <title>Sphingomonas sp. sand1-3 16S ribosomal RNA gene Genome sequencing and assembly.</title>
        <authorList>
            <person name="Kang M."/>
        </authorList>
    </citation>
    <scope>NUCLEOTIDE SEQUENCE [LARGE SCALE GENOMIC DNA]</scope>
    <source>
        <strain evidence="4">sand1-3</strain>
    </source>
</reference>
<dbReference type="Proteomes" id="UP000515861">
    <property type="component" value="Chromosome"/>
</dbReference>
<protein>
    <submittedName>
        <fullName evidence="3">Tryptophan 7-halogenase</fullName>
    </submittedName>
</protein>
<feature type="active site" evidence="1">
    <location>
        <position position="80"/>
    </location>
</feature>
<dbReference type="RefSeq" id="WP_187478814.1">
    <property type="nucleotide sequence ID" value="NZ_CP060697.1"/>
</dbReference>
<dbReference type="PANTHER" id="PTHR43747:SF4">
    <property type="entry name" value="FLAVIN-DEPENDENT TRYPTOPHAN HALOGENASE"/>
    <property type="match status" value="1"/>
</dbReference>
<feature type="binding site" evidence="2">
    <location>
        <position position="348"/>
    </location>
    <ligand>
        <name>FAD</name>
        <dbReference type="ChEBI" id="CHEBI:57692"/>
    </ligand>
</feature>
<dbReference type="EMBL" id="CP060697">
    <property type="protein sequence ID" value="QNM81858.1"/>
    <property type="molecule type" value="Genomic_DNA"/>
</dbReference>
<dbReference type="GO" id="GO:0000166">
    <property type="term" value="F:nucleotide binding"/>
    <property type="evidence" value="ECO:0007669"/>
    <property type="project" value="UniProtKB-KW"/>
</dbReference>
<gene>
    <name evidence="3" type="ORF">H8M03_07275</name>
</gene>
<dbReference type="InterPro" id="IPR036188">
    <property type="entry name" value="FAD/NAD-bd_sf"/>
</dbReference>
<organism evidence="3 4">
    <name type="scientific">Sphingomonas sabuli</name>
    <dbReference type="NCBI Taxonomy" id="2764186"/>
    <lineage>
        <taxon>Bacteria</taxon>
        <taxon>Pseudomonadati</taxon>
        <taxon>Pseudomonadota</taxon>
        <taxon>Alphaproteobacteria</taxon>
        <taxon>Sphingomonadales</taxon>
        <taxon>Sphingomonadaceae</taxon>
        <taxon>Sphingomonas</taxon>
    </lineage>
</organism>
<dbReference type="KEGG" id="ssau:H8M03_07275"/>
<accession>A0A7G9KZQ9</accession>
<dbReference type="GO" id="GO:0004497">
    <property type="term" value="F:monooxygenase activity"/>
    <property type="evidence" value="ECO:0007669"/>
    <property type="project" value="InterPro"/>
</dbReference>
<proteinExistence type="predicted"/>
<feature type="binding site" evidence="2">
    <location>
        <position position="187"/>
    </location>
    <ligand>
        <name>FAD</name>
        <dbReference type="ChEBI" id="CHEBI:57692"/>
    </ligand>
</feature>
<dbReference type="Gene3D" id="3.50.50.60">
    <property type="entry name" value="FAD/NAD(P)-binding domain"/>
    <property type="match status" value="1"/>
</dbReference>
<dbReference type="InterPro" id="IPR033856">
    <property type="entry name" value="Trp_halogen"/>
</dbReference>
<sequence>MSDSQPLSHILIVGGGTAGWMAAAALSRLTQSGVGITLVESEEIGAIGVGEATIPPIRTFNAMIGVDERDFVRATGATYKLGIEFVDWARRGDRYLHPFGTFGADMDGVNFHQYWLRLKAHGLGGSIEDYNLCAQAARLGRFQLPERDPRSILSTLNYAYHFDAAAYAAFLRGNAEARGVSRVEGMVKNVERRGEDGFVAAVTLSDGRRLAADLFVDCSGFRGLLIRQALGVGYDDWSEYLPCDRAVALPVGGNAQPLPYTRATALDAGWHWRIPLQHRLGTGYVYSSHHLSDDEATDTAVSRAEGEALGEPRLIRFTAGRLRKAWSHNVVALGLASGFLEPLESTSIHLVQAGISKLLAMLPDGRFTPVLEDEYNRLTSGQMEQVRDFIILHYKATERDDSAFWRSVAAMAVPDTLQRKIDLFRECGRIFWHDDDLFSEASWLAVMLGQNIVPRRWDPLADAVPIGDLSAIFDRMGKAMNEAARAMPTHAQFLAATINDGQRQARQPISAGSLQ</sequence>
<evidence type="ECO:0000313" key="3">
    <source>
        <dbReference type="EMBL" id="QNM81858.1"/>
    </source>
</evidence>
<dbReference type="InterPro" id="IPR006905">
    <property type="entry name" value="Flavin_halogenase"/>
</dbReference>
<feature type="binding site" evidence="2">
    <location>
        <begin position="15"/>
        <end position="18"/>
    </location>
    <ligand>
        <name>FAD</name>
        <dbReference type="ChEBI" id="CHEBI:57692"/>
    </ligand>
</feature>
<feature type="binding site" evidence="2">
    <location>
        <position position="80"/>
    </location>
    <ligand>
        <name>7-chloro-L-tryptophan</name>
        <dbReference type="ChEBI" id="CHEBI:58713"/>
    </ligand>
</feature>
<dbReference type="PANTHER" id="PTHR43747">
    <property type="entry name" value="FAD-BINDING PROTEIN"/>
    <property type="match status" value="1"/>
</dbReference>
<dbReference type="SUPFAM" id="SSF51905">
    <property type="entry name" value="FAD/NAD(P)-binding domain"/>
    <property type="match status" value="1"/>
</dbReference>
<evidence type="ECO:0000256" key="1">
    <source>
        <dbReference type="PIRSR" id="PIRSR011396-1"/>
    </source>
</evidence>